<dbReference type="GeneID" id="59350380"/>
<feature type="transmembrane region" description="Helical" evidence="1">
    <location>
        <begin position="55"/>
        <end position="74"/>
    </location>
</feature>
<keyword evidence="1" id="KW-0472">Membrane</keyword>
<sequence>MSAPAFLVPQLPPLDSTYGAWLVSLFVETILYGMGVLQTWIYFASVGWPQDSLSIRLMVCIVVVLETLQVTFFFRSSYLRFVQNFGVLTAEIDWVDSAQLLSSYLGAFAVRLFFASRVYKLTQKSPSPFAKIGMYGIFVFAFLSVVAGSAQTAWTSIIGSFLKLNDTKAVTTVQAATSLTCDLLITLFLCIFLTRQKGDIKKTNIMMERLIYEAINRGTLTVLASGINLILFLALPDTFWFFLGLAPSSKLYMNSLLATLNNRQRIRDQVASRLDKGWNPIPMGSMGHTIGGRSMRPLKFKAHGNDTKSNFDGDISIIDGMRNKSIEVICENEAMGVQVVVQRQAPV</sequence>
<name>A0A8H6S681_9AGAR</name>
<keyword evidence="4" id="KW-1185">Reference proteome</keyword>
<protein>
    <recommendedName>
        <fullName evidence="2">DUF6534 domain-containing protein</fullName>
    </recommendedName>
</protein>
<evidence type="ECO:0000259" key="2">
    <source>
        <dbReference type="Pfam" id="PF20152"/>
    </source>
</evidence>
<feature type="transmembrane region" description="Helical" evidence="1">
    <location>
        <begin position="94"/>
        <end position="114"/>
    </location>
</feature>
<evidence type="ECO:0000313" key="3">
    <source>
        <dbReference type="EMBL" id="KAF7293533.1"/>
    </source>
</evidence>
<keyword evidence="1" id="KW-0812">Transmembrane</keyword>
<evidence type="ECO:0000313" key="4">
    <source>
        <dbReference type="Proteomes" id="UP000636479"/>
    </source>
</evidence>
<feature type="domain" description="DUF6534" evidence="2">
    <location>
        <begin position="178"/>
        <end position="265"/>
    </location>
</feature>
<keyword evidence="1" id="KW-1133">Transmembrane helix</keyword>
<reference evidence="3" key="1">
    <citation type="submission" date="2020-05" db="EMBL/GenBank/DDBJ databases">
        <title>Mycena genomes resolve the evolution of fungal bioluminescence.</title>
        <authorList>
            <person name="Tsai I.J."/>
        </authorList>
    </citation>
    <scope>NUCLEOTIDE SEQUENCE</scope>
    <source>
        <strain evidence="3">171206Taipei</strain>
    </source>
</reference>
<dbReference type="Pfam" id="PF20152">
    <property type="entry name" value="DUF6534"/>
    <property type="match status" value="1"/>
</dbReference>
<organism evidence="3 4">
    <name type="scientific">Mycena indigotica</name>
    <dbReference type="NCBI Taxonomy" id="2126181"/>
    <lineage>
        <taxon>Eukaryota</taxon>
        <taxon>Fungi</taxon>
        <taxon>Dikarya</taxon>
        <taxon>Basidiomycota</taxon>
        <taxon>Agaricomycotina</taxon>
        <taxon>Agaricomycetes</taxon>
        <taxon>Agaricomycetidae</taxon>
        <taxon>Agaricales</taxon>
        <taxon>Marasmiineae</taxon>
        <taxon>Mycenaceae</taxon>
        <taxon>Mycena</taxon>
    </lineage>
</organism>
<feature type="transmembrane region" description="Helical" evidence="1">
    <location>
        <begin position="214"/>
        <end position="233"/>
    </location>
</feature>
<dbReference type="PANTHER" id="PTHR40465">
    <property type="entry name" value="CHROMOSOME 1, WHOLE GENOME SHOTGUN SEQUENCE"/>
    <property type="match status" value="1"/>
</dbReference>
<dbReference type="EMBL" id="JACAZF010000010">
    <property type="protein sequence ID" value="KAF7293533.1"/>
    <property type="molecule type" value="Genomic_DNA"/>
</dbReference>
<dbReference type="OrthoDB" id="3053610at2759"/>
<dbReference type="PANTHER" id="PTHR40465:SF1">
    <property type="entry name" value="DUF6534 DOMAIN-CONTAINING PROTEIN"/>
    <property type="match status" value="1"/>
</dbReference>
<feature type="transmembrane region" description="Helical" evidence="1">
    <location>
        <begin position="20"/>
        <end position="43"/>
    </location>
</feature>
<dbReference type="InterPro" id="IPR045339">
    <property type="entry name" value="DUF6534"/>
</dbReference>
<dbReference type="Proteomes" id="UP000636479">
    <property type="component" value="Unassembled WGS sequence"/>
</dbReference>
<feature type="transmembrane region" description="Helical" evidence="1">
    <location>
        <begin position="174"/>
        <end position="193"/>
    </location>
</feature>
<feature type="transmembrane region" description="Helical" evidence="1">
    <location>
        <begin position="135"/>
        <end position="154"/>
    </location>
</feature>
<proteinExistence type="predicted"/>
<dbReference type="RefSeq" id="XP_037215696.1">
    <property type="nucleotide sequence ID" value="XM_037367864.1"/>
</dbReference>
<accession>A0A8H6S681</accession>
<gene>
    <name evidence="3" type="ORF">MIND_01131700</name>
</gene>
<evidence type="ECO:0000256" key="1">
    <source>
        <dbReference type="SAM" id="Phobius"/>
    </source>
</evidence>
<dbReference type="AlphaFoldDB" id="A0A8H6S681"/>
<comment type="caution">
    <text evidence="3">The sequence shown here is derived from an EMBL/GenBank/DDBJ whole genome shotgun (WGS) entry which is preliminary data.</text>
</comment>